<accession>A0A6M4H3B9</accession>
<sequence length="63" mass="6578">MATKKKVTKGKKSTGKVLRKSITVPSGTNEIVLTIHIGKGGTGKSTVMMLASSESPIQPDPPE</sequence>
<organism evidence="1 2">
    <name type="scientific">Usitatibacter rugosus</name>
    <dbReference type="NCBI Taxonomy" id="2732067"/>
    <lineage>
        <taxon>Bacteria</taxon>
        <taxon>Pseudomonadati</taxon>
        <taxon>Pseudomonadota</taxon>
        <taxon>Betaproteobacteria</taxon>
        <taxon>Nitrosomonadales</taxon>
        <taxon>Usitatibacteraceae</taxon>
        <taxon>Usitatibacter</taxon>
    </lineage>
</organism>
<reference evidence="1 2" key="1">
    <citation type="submission" date="2020-04" db="EMBL/GenBank/DDBJ databases">
        <title>Usitatibacter rugosus gen. nov., sp. nov. and Usitatibacter palustris sp. nov., novel members of Usitatibacteraceae fam. nov. within the order Nitrosomonadales isolated from soil.</title>
        <authorList>
            <person name="Huber K.J."/>
            <person name="Neumann-Schaal M."/>
            <person name="Geppert A."/>
            <person name="Luckner M."/>
            <person name="Wanner G."/>
            <person name="Overmann J."/>
        </authorList>
    </citation>
    <scope>NUCLEOTIDE SEQUENCE [LARGE SCALE GENOMIC DNA]</scope>
    <source>
        <strain evidence="1 2">0125_3</strain>
    </source>
</reference>
<keyword evidence="2" id="KW-1185">Reference proteome</keyword>
<protein>
    <submittedName>
        <fullName evidence="1">Uncharacterized protein</fullName>
    </submittedName>
</protein>
<dbReference type="EMBL" id="CP053069">
    <property type="protein sequence ID" value="QJR13193.1"/>
    <property type="molecule type" value="Genomic_DNA"/>
</dbReference>
<name>A0A6M4H3B9_9PROT</name>
<gene>
    <name evidence="1" type="ORF">DSM104443_04288</name>
</gene>
<dbReference type="RefSeq" id="WP_171096052.1">
    <property type="nucleotide sequence ID" value="NZ_CP053069.1"/>
</dbReference>
<evidence type="ECO:0000313" key="2">
    <source>
        <dbReference type="Proteomes" id="UP000501534"/>
    </source>
</evidence>
<evidence type="ECO:0000313" key="1">
    <source>
        <dbReference type="EMBL" id="QJR13193.1"/>
    </source>
</evidence>
<dbReference type="KEGG" id="uru:DSM104443_04288"/>
<dbReference type="Proteomes" id="UP000501534">
    <property type="component" value="Chromosome"/>
</dbReference>
<proteinExistence type="predicted"/>
<dbReference type="AlphaFoldDB" id="A0A6M4H3B9"/>